<accession>A0A8J8FBE6</accession>
<sequence>MKRFLLAAYKITLFQVLFISVMTGLKFILTVYKIEIPFFWICLGTGVIFFFSLIIMGIIENRGKSFKEWSSEPNKSTIEKFIASFISWGIAIPLALTYVLFFYIITPTSFLMFISLYAGIVIGNCISFFSGNQTHKTID</sequence>
<comment type="caution">
    <text evidence="2">The sequence shown here is derived from an EMBL/GenBank/DDBJ whole genome shotgun (WGS) entry which is preliminary data.</text>
</comment>
<proteinExistence type="predicted"/>
<protein>
    <submittedName>
        <fullName evidence="2">Uncharacterized protein</fullName>
    </submittedName>
</protein>
<feature type="transmembrane region" description="Helical" evidence="1">
    <location>
        <begin position="110"/>
        <end position="129"/>
    </location>
</feature>
<gene>
    <name evidence="2" type="ORF">GD597_03250</name>
</gene>
<feature type="transmembrane region" description="Helical" evidence="1">
    <location>
        <begin position="81"/>
        <end position="104"/>
    </location>
</feature>
<evidence type="ECO:0000313" key="3">
    <source>
        <dbReference type="Proteomes" id="UP000598971"/>
    </source>
</evidence>
<dbReference type="EMBL" id="WHPF01000002">
    <property type="protein sequence ID" value="NNV54462.1"/>
    <property type="molecule type" value="Genomic_DNA"/>
</dbReference>
<name>A0A8J8FBE6_9BACT</name>
<evidence type="ECO:0000313" key="2">
    <source>
        <dbReference type="EMBL" id="NNV54462.1"/>
    </source>
</evidence>
<dbReference type="AlphaFoldDB" id="A0A8J8FBE6"/>
<keyword evidence="1" id="KW-0472">Membrane</keyword>
<dbReference type="Proteomes" id="UP000598971">
    <property type="component" value="Unassembled WGS sequence"/>
</dbReference>
<reference evidence="2" key="1">
    <citation type="submission" date="2019-10" db="EMBL/GenBank/DDBJ databases">
        <title>Draft genome sequence of Panacibacter sp. KCS-6.</title>
        <authorList>
            <person name="Yim K.J."/>
        </authorList>
    </citation>
    <scope>NUCLEOTIDE SEQUENCE</scope>
    <source>
        <strain evidence="2">KCS-6</strain>
    </source>
</reference>
<keyword evidence="3" id="KW-1185">Reference proteome</keyword>
<feature type="transmembrane region" description="Helical" evidence="1">
    <location>
        <begin position="38"/>
        <end position="60"/>
    </location>
</feature>
<organism evidence="2 3">
    <name type="scientific">Limnovirga soli</name>
    <dbReference type="NCBI Taxonomy" id="2656915"/>
    <lineage>
        <taxon>Bacteria</taxon>
        <taxon>Pseudomonadati</taxon>
        <taxon>Bacteroidota</taxon>
        <taxon>Chitinophagia</taxon>
        <taxon>Chitinophagales</taxon>
        <taxon>Chitinophagaceae</taxon>
        <taxon>Limnovirga</taxon>
    </lineage>
</organism>
<keyword evidence="1" id="KW-0812">Transmembrane</keyword>
<feature type="transmembrane region" description="Helical" evidence="1">
    <location>
        <begin position="12"/>
        <end position="32"/>
    </location>
</feature>
<keyword evidence="1" id="KW-1133">Transmembrane helix</keyword>
<evidence type="ECO:0000256" key="1">
    <source>
        <dbReference type="SAM" id="Phobius"/>
    </source>
</evidence>